<dbReference type="InterPro" id="IPR004158">
    <property type="entry name" value="DUF247_pln"/>
</dbReference>
<feature type="region of interest" description="Disordered" evidence="1">
    <location>
        <begin position="1"/>
        <end position="21"/>
    </location>
</feature>
<dbReference type="EMBL" id="CAJGYO010000009">
    <property type="protein sequence ID" value="CAD6253678.1"/>
    <property type="molecule type" value="Genomic_DNA"/>
</dbReference>
<keyword evidence="2" id="KW-0472">Membrane</keyword>
<comment type="caution">
    <text evidence="3">The sequence shown here is derived from an EMBL/GenBank/DDBJ whole genome shotgun (WGS) entry which is preliminary data.</text>
</comment>
<proteinExistence type="predicted"/>
<keyword evidence="2" id="KW-1133">Transmembrane helix</keyword>
<dbReference type="AlphaFoldDB" id="A0A811QDA0"/>
<feature type="region of interest" description="Disordered" evidence="1">
    <location>
        <begin position="217"/>
        <end position="241"/>
    </location>
</feature>
<keyword evidence="2" id="KW-0812">Transmembrane</keyword>
<accession>A0A811QDA0</accession>
<evidence type="ECO:0000313" key="3">
    <source>
        <dbReference type="EMBL" id="CAD6253678.1"/>
    </source>
</evidence>
<organism evidence="3 4">
    <name type="scientific">Miscanthus lutarioriparius</name>
    <dbReference type="NCBI Taxonomy" id="422564"/>
    <lineage>
        <taxon>Eukaryota</taxon>
        <taxon>Viridiplantae</taxon>
        <taxon>Streptophyta</taxon>
        <taxon>Embryophyta</taxon>
        <taxon>Tracheophyta</taxon>
        <taxon>Spermatophyta</taxon>
        <taxon>Magnoliopsida</taxon>
        <taxon>Liliopsida</taxon>
        <taxon>Poales</taxon>
        <taxon>Poaceae</taxon>
        <taxon>PACMAD clade</taxon>
        <taxon>Panicoideae</taxon>
        <taxon>Andropogonodae</taxon>
        <taxon>Andropogoneae</taxon>
        <taxon>Saccharinae</taxon>
        <taxon>Miscanthus</taxon>
    </lineage>
</organism>
<dbReference type="PANTHER" id="PTHR31170:SF18">
    <property type="entry name" value="(WILD MALAYSIAN BANANA) HYPOTHETICAL PROTEIN"/>
    <property type="match status" value="1"/>
</dbReference>
<dbReference type="PANTHER" id="PTHR31170">
    <property type="entry name" value="BNAC04G53230D PROTEIN"/>
    <property type="match status" value="1"/>
</dbReference>
<evidence type="ECO:0000256" key="1">
    <source>
        <dbReference type="SAM" id="MobiDB-lite"/>
    </source>
</evidence>
<dbReference type="OrthoDB" id="1846188at2759"/>
<dbReference type="Pfam" id="PF03140">
    <property type="entry name" value="DUF247"/>
    <property type="match status" value="3"/>
</dbReference>
<evidence type="ECO:0000313" key="4">
    <source>
        <dbReference type="Proteomes" id="UP000604825"/>
    </source>
</evidence>
<gene>
    <name evidence="3" type="ORF">NCGR_LOCUS37302</name>
</gene>
<protein>
    <submittedName>
        <fullName evidence="3">Uncharacterized protein</fullName>
    </submittedName>
</protein>
<reference evidence="3" key="1">
    <citation type="submission" date="2020-10" db="EMBL/GenBank/DDBJ databases">
        <authorList>
            <person name="Han B."/>
            <person name="Lu T."/>
            <person name="Zhao Q."/>
            <person name="Huang X."/>
            <person name="Zhao Y."/>
        </authorList>
    </citation>
    <scope>NUCLEOTIDE SEQUENCE</scope>
</reference>
<evidence type="ECO:0000256" key="2">
    <source>
        <dbReference type="SAM" id="Phobius"/>
    </source>
</evidence>
<feature type="transmembrane region" description="Helical" evidence="2">
    <location>
        <begin position="439"/>
        <end position="463"/>
    </location>
</feature>
<sequence length="469" mass="52532">MSSRALDVDKTPPNEADARAEASRWQRHAIYRVPAFIRDVSPKAYRPQVVSLGPFHHGDTALLPMEAHKGRAQAHLLRRCGRPLEEFRAAMRGAAEQLETAYRDLGVEWRGDESGGGGGDGYASSDPVFSRHGVLYVMPFIRRDMLMLENQLPLLELERLVTVMTAQPPPPGDQQDGAEVSVPVVTGRRRRAGAPPTRRLPREPVSWELPPARLEGLTRHLPRRSDDHPAGGGAPRGRGPVFKRSWAHNLRHVRFRRGVLSVPALCVDDSTEYALLNMMGFERLHAGAGSDVAAYVFFMSNVLGSARDVTLLRSEGIVQNAAAGSDKAVAQMFERMSKDAVFEPEGAIDAVHRQVNAYCRRRPWRMCGSRLKRRDECLRTTKPEAGGLGDPRRCSPRHAHRADHLHRAAVLHAPTTLAASRHYSKPPINYWEIIRSFEWFYQCVHIYSFAIITVLLGAFCFVCNRRSIR</sequence>
<dbReference type="Proteomes" id="UP000604825">
    <property type="component" value="Unassembled WGS sequence"/>
</dbReference>
<keyword evidence="4" id="KW-1185">Reference proteome</keyword>
<name>A0A811QDA0_9POAL</name>